<proteinExistence type="predicted"/>
<feature type="repeat" description="WD" evidence="3">
    <location>
        <begin position="1426"/>
        <end position="1467"/>
    </location>
</feature>
<dbReference type="PROSITE" id="PS50082">
    <property type="entry name" value="WD_REPEATS_2"/>
    <property type="match status" value="14"/>
</dbReference>
<feature type="repeat" description="WD" evidence="3">
    <location>
        <begin position="923"/>
        <end position="964"/>
    </location>
</feature>
<dbReference type="Pfam" id="PF25173">
    <property type="entry name" value="Beta-prop_WDR3_1st"/>
    <property type="match status" value="1"/>
</dbReference>
<feature type="repeat" description="WD" evidence="3">
    <location>
        <begin position="1007"/>
        <end position="1048"/>
    </location>
</feature>
<keyword evidence="2" id="KW-0677">Repeat</keyword>
<evidence type="ECO:0000256" key="3">
    <source>
        <dbReference type="PROSITE-ProRule" id="PRU00221"/>
    </source>
</evidence>
<feature type="domain" description="TIR" evidence="4">
    <location>
        <begin position="276"/>
        <end position="406"/>
    </location>
</feature>
<dbReference type="InterPro" id="IPR000157">
    <property type="entry name" value="TIR_dom"/>
</dbReference>
<keyword evidence="1 3" id="KW-0853">WD repeat</keyword>
<protein>
    <recommendedName>
        <fullName evidence="4">TIR domain-containing protein</fullName>
    </recommendedName>
</protein>
<evidence type="ECO:0000313" key="5">
    <source>
        <dbReference type="EMBL" id="GHO90788.1"/>
    </source>
</evidence>
<keyword evidence="6" id="KW-1185">Reference proteome</keyword>
<dbReference type="SUPFAM" id="SSF52540">
    <property type="entry name" value="P-loop containing nucleoside triphosphate hydrolases"/>
    <property type="match status" value="1"/>
</dbReference>
<dbReference type="Gene3D" id="3.40.50.300">
    <property type="entry name" value="P-loop containing nucleotide triphosphate hydrolases"/>
    <property type="match status" value="1"/>
</dbReference>
<feature type="repeat" description="WD" evidence="3">
    <location>
        <begin position="1301"/>
        <end position="1342"/>
    </location>
</feature>
<comment type="caution">
    <text evidence="5">The sequence shown here is derived from an EMBL/GenBank/DDBJ whole genome shotgun (WGS) entry which is preliminary data.</text>
</comment>
<dbReference type="InterPro" id="IPR019775">
    <property type="entry name" value="WD40_repeat_CS"/>
</dbReference>
<feature type="repeat" description="WD" evidence="3">
    <location>
        <begin position="1259"/>
        <end position="1300"/>
    </location>
</feature>
<feature type="repeat" description="WD" evidence="3">
    <location>
        <begin position="1342"/>
        <end position="1383"/>
    </location>
</feature>
<dbReference type="Gene3D" id="3.40.50.10140">
    <property type="entry name" value="Toll/interleukin-1 receptor homology (TIR) domain"/>
    <property type="match status" value="1"/>
</dbReference>
<dbReference type="PANTHER" id="PTHR44156">
    <property type="entry name" value="SUPERNUMERARY LIMBS, ISOFORM B-RELATED"/>
    <property type="match status" value="1"/>
</dbReference>
<dbReference type="Gene3D" id="3.40.50.1580">
    <property type="entry name" value="Nucleoside phosphorylase domain"/>
    <property type="match status" value="1"/>
</dbReference>
<organism evidence="5 6">
    <name type="scientific">Reticulibacter mediterranei</name>
    <dbReference type="NCBI Taxonomy" id="2778369"/>
    <lineage>
        <taxon>Bacteria</taxon>
        <taxon>Bacillati</taxon>
        <taxon>Chloroflexota</taxon>
        <taxon>Ktedonobacteria</taxon>
        <taxon>Ktedonobacterales</taxon>
        <taxon>Reticulibacteraceae</taxon>
        <taxon>Reticulibacter</taxon>
    </lineage>
</organism>
<accession>A0A8J3MZT7</accession>
<dbReference type="InterPro" id="IPR027417">
    <property type="entry name" value="P-loop_NTPase"/>
</dbReference>
<dbReference type="Proteomes" id="UP000597444">
    <property type="component" value="Unassembled WGS sequence"/>
</dbReference>
<dbReference type="Pfam" id="PF00400">
    <property type="entry name" value="WD40"/>
    <property type="match status" value="9"/>
</dbReference>
<dbReference type="SUPFAM" id="SSF52200">
    <property type="entry name" value="Toll/Interleukin receptor TIR domain"/>
    <property type="match status" value="1"/>
</dbReference>
<dbReference type="EMBL" id="BNJK01000001">
    <property type="protein sequence ID" value="GHO90788.1"/>
    <property type="molecule type" value="Genomic_DNA"/>
</dbReference>
<evidence type="ECO:0000259" key="4">
    <source>
        <dbReference type="PROSITE" id="PS50104"/>
    </source>
</evidence>
<dbReference type="GO" id="GO:0043531">
    <property type="term" value="F:ADP binding"/>
    <property type="evidence" value="ECO:0007669"/>
    <property type="project" value="InterPro"/>
</dbReference>
<dbReference type="PRINTS" id="PR00320">
    <property type="entry name" value="GPROTEINBRPT"/>
</dbReference>
<dbReference type="SMART" id="SM00320">
    <property type="entry name" value="WD40"/>
    <property type="match status" value="14"/>
</dbReference>
<dbReference type="PROSITE" id="PS50294">
    <property type="entry name" value="WD_REPEATS_REGION"/>
    <property type="match status" value="14"/>
</dbReference>
<evidence type="ECO:0000313" key="6">
    <source>
        <dbReference type="Proteomes" id="UP000597444"/>
    </source>
</evidence>
<dbReference type="InterPro" id="IPR035897">
    <property type="entry name" value="Toll_tir_struct_dom_sf"/>
</dbReference>
<feature type="repeat" description="WD" evidence="3">
    <location>
        <begin position="965"/>
        <end position="1006"/>
    </location>
</feature>
<feature type="repeat" description="WD" evidence="3">
    <location>
        <begin position="1049"/>
        <end position="1090"/>
    </location>
</feature>
<dbReference type="PROSITE" id="PS00678">
    <property type="entry name" value="WD_REPEATS_1"/>
    <property type="match status" value="12"/>
</dbReference>
<dbReference type="InterPro" id="IPR053299">
    <property type="entry name" value="ASTRA_WD_repeat"/>
</dbReference>
<dbReference type="RefSeq" id="WP_220201731.1">
    <property type="nucleotide sequence ID" value="NZ_BNJK01000001.1"/>
</dbReference>
<dbReference type="Pfam" id="PF13676">
    <property type="entry name" value="TIR_2"/>
    <property type="match status" value="1"/>
</dbReference>
<dbReference type="SUPFAM" id="SSF50998">
    <property type="entry name" value="Quinoprotein alcohol dehydrogenase-like"/>
    <property type="match status" value="1"/>
</dbReference>
<dbReference type="InterPro" id="IPR035994">
    <property type="entry name" value="Nucleoside_phosphorylase_sf"/>
</dbReference>
<dbReference type="InterPro" id="IPR011047">
    <property type="entry name" value="Quinoprotein_ADH-like_sf"/>
</dbReference>
<dbReference type="InterPro" id="IPR000845">
    <property type="entry name" value="Nucleoside_phosphorylase_d"/>
</dbReference>
<dbReference type="GO" id="GO:0009116">
    <property type="term" value="P:nucleoside metabolic process"/>
    <property type="evidence" value="ECO:0007669"/>
    <property type="project" value="InterPro"/>
</dbReference>
<dbReference type="GO" id="GO:0007165">
    <property type="term" value="P:signal transduction"/>
    <property type="evidence" value="ECO:0007669"/>
    <property type="project" value="InterPro"/>
</dbReference>
<dbReference type="SUPFAM" id="SSF141571">
    <property type="entry name" value="Pentapeptide repeat-like"/>
    <property type="match status" value="1"/>
</dbReference>
<feature type="repeat" description="WD" evidence="3">
    <location>
        <begin position="1217"/>
        <end position="1258"/>
    </location>
</feature>
<evidence type="ECO:0000256" key="2">
    <source>
        <dbReference type="ARBA" id="ARBA00022737"/>
    </source>
</evidence>
<dbReference type="Pfam" id="PF01048">
    <property type="entry name" value="PNP_UDP_1"/>
    <property type="match status" value="1"/>
</dbReference>
<dbReference type="Gene3D" id="2.130.10.10">
    <property type="entry name" value="YVTN repeat-like/Quinoprotein amine dehydrogenase"/>
    <property type="match status" value="7"/>
</dbReference>
<reference evidence="5" key="1">
    <citation type="submission" date="2020-10" db="EMBL/GenBank/DDBJ databases">
        <title>Taxonomic study of unclassified bacteria belonging to the class Ktedonobacteria.</title>
        <authorList>
            <person name="Yabe S."/>
            <person name="Wang C.M."/>
            <person name="Zheng Y."/>
            <person name="Sakai Y."/>
            <person name="Cavaletti L."/>
            <person name="Monciardini P."/>
            <person name="Donadio S."/>
        </authorList>
    </citation>
    <scope>NUCLEOTIDE SEQUENCE</scope>
    <source>
        <strain evidence="5">ID150040</strain>
    </source>
</reference>
<feature type="repeat" description="WD" evidence="3">
    <location>
        <begin position="1091"/>
        <end position="1132"/>
    </location>
</feature>
<dbReference type="InterPro" id="IPR036322">
    <property type="entry name" value="WD40_repeat_dom_sf"/>
</dbReference>
<feature type="repeat" description="WD" evidence="3">
    <location>
        <begin position="1175"/>
        <end position="1216"/>
    </location>
</feature>
<feature type="repeat" description="WD" evidence="3">
    <location>
        <begin position="881"/>
        <end position="913"/>
    </location>
</feature>
<feature type="repeat" description="WD" evidence="3">
    <location>
        <begin position="1133"/>
        <end position="1174"/>
    </location>
</feature>
<feature type="repeat" description="WD" evidence="3">
    <location>
        <begin position="1384"/>
        <end position="1425"/>
    </location>
</feature>
<evidence type="ECO:0000256" key="1">
    <source>
        <dbReference type="ARBA" id="ARBA00022574"/>
    </source>
</evidence>
<dbReference type="SMART" id="SM00255">
    <property type="entry name" value="TIR"/>
    <property type="match status" value="1"/>
</dbReference>
<name>A0A8J3MZT7_9CHLR</name>
<dbReference type="CDD" id="cd00200">
    <property type="entry name" value="WD40"/>
    <property type="match status" value="3"/>
</dbReference>
<dbReference type="SUPFAM" id="SSF53167">
    <property type="entry name" value="Purine and uridine phosphorylases"/>
    <property type="match status" value="1"/>
</dbReference>
<dbReference type="InterPro" id="IPR020472">
    <property type="entry name" value="WD40_PAC1"/>
</dbReference>
<dbReference type="PROSITE" id="PS50104">
    <property type="entry name" value="TIR"/>
    <property type="match status" value="1"/>
</dbReference>
<dbReference type="Pfam" id="PF00931">
    <property type="entry name" value="NB-ARC"/>
    <property type="match status" value="1"/>
</dbReference>
<dbReference type="GO" id="GO:0003824">
    <property type="term" value="F:catalytic activity"/>
    <property type="evidence" value="ECO:0007669"/>
    <property type="project" value="InterPro"/>
</dbReference>
<dbReference type="InterPro" id="IPR015943">
    <property type="entry name" value="WD40/YVTN_repeat-like_dom_sf"/>
</dbReference>
<sequence length="1516" mass="168722">MHEAIQNSGFQAQIIGADVLLVTVTEVETRSVLNLFKKYEKRFRGNKTYYELGIIGGARTYLMQAEMGPLGANRAFPVVLEGIKVLSPLAVVIIGLAFGVNSSKQRIGEILVSRQILDYELQRVDDDIDGKAEIILRDHRPEASARLLDRFRDGSLSWEGPKAHLGYILSGAKLSDGQDFSDQLRKLELEAIGGEMEGAGLYAAAQRNKVDWIVVKAICDWADGKKYKNKHLRQKKAADNVANFVVHVLKQGGFSTGVLPDGQYRTSMKKNGNDEFAYDVFVSYSYEDRPWVRGTLLPTLEAQGLRVCIDFRDFVAGTPSVSEMERVIQSSRKTLLVLTPDYLKSSWSEFEYLMLLTLDPTNLERRLIPLLKAECDLPLRIRYLTYVSFTEPEVQSISWTKLLNTLGVVSKKEPTTEIALDESASFCKEDRAGTINTEIFYGRKEELARLMHWIIDDDSQVVALLGMGGIGKTSLAAKLAERIKNNFDYFFWRDIKNGPLVEDVLGDCIKFLANQEKTGIPHNVDQMLSMLFEYLRKYHCLLVLDNAESILLGGERAGYYREGYEGYGELIRRMGETSHKSCLLITSREKPKDLASLGNKIKSMRLNGLSQVEGKELLKNKELFGTDEGWITLVNRYTGNPLALKIAAMYIQELFHGDIDSFLVQNSSIFGDIRNLLDQQLDRLTELEERCMHWLAIEREPMLLNDFKENIGGLSTGELFEALGSLQRRSMIESSGIAYFTLQPAIMEYITDRLIRRIAQEINTEAISSFKNYALMKAQAKDYIRESQVRLILKPIADRLRSISSKKSIEDKLIRILSRLRQDSPLIPGYAGGNVLNLFRQLKTDFSNHDFSYLTVWQAYLRDVRLHRVNFTHSDLTNSVFTEAFGSIPSVAFSPNGKLLAAATANGEIRLWQEVGSKQILSYEGHSDWIRSVAFSPDGNMLASSSSDQTVGIWDVYTGQRLKILQGHKSQVWSVAFSPDGNILASGSDDQTVRLWDVQTGQCTKILKGHTGRVRSVTISFDGSIIASGSGDQTIRLWDLHTGKSLMTLQGHTRPIWSVAFSPDGNILASGSDDQTVRLWDVQTGQCTKILKGHINNVWSVSFSPTEATLASGSHDQAVRLWDIRTGQCLKILEGHTNWVESVAFSPDGNILASGSDDQTVRLWDVQTGQCIRTVQGYTNPVWSISVSPDGKTLASGSSDQAVRLWDTRTGQCLKILEGHTNWVWSVAFSPDGTTLASGSGDCTVRLWDVRTGQCLKVLEGHMSRVRSVAFSPDGTTLASGSGDCTVRLWDTSRKQCLKTMEGHTNWVEAVAFNSDGSILATSSDDQTVRLWNIHTGKCLILEGHTGPVWSVAFSPDGSILASGSSDQTVRLWDVYTGLCLKSLEGHSNTVRTVSFNIDGGILASGGGDRTVRLWNVHTGQCFRNLHLHSNSVRCVTFDSSGQILISSSEDETIKLWDMKTGEILTSLRSARPYEGMNISGAIGLTQAQKLTLKALGAVEELEKKSYSQQNSITNE</sequence>
<dbReference type="PRINTS" id="PR00364">
    <property type="entry name" value="DISEASERSIST"/>
</dbReference>
<gene>
    <name evidence="5" type="ORF">KSF_008360</name>
</gene>
<dbReference type="InterPro" id="IPR002182">
    <property type="entry name" value="NB-ARC"/>
</dbReference>
<dbReference type="InterPro" id="IPR001680">
    <property type="entry name" value="WD40_rpt"/>
</dbReference>
<dbReference type="SUPFAM" id="SSF50978">
    <property type="entry name" value="WD40 repeat-like"/>
    <property type="match status" value="2"/>
</dbReference>